<evidence type="ECO:0000313" key="3">
    <source>
        <dbReference type="Proteomes" id="UP001500683"/>
    </source>
</evidence>
<comment type="caution">
    <text evidence="2">The sequence shown here is derived from an EMBL/GenBank/DDBJ whole genome shotgun (WGS) entry which is preliminary data.</text>
</comment>
<evidence type="ECO:0000313" key="2">
    <source>
        <dbReference type="EMBL" id="GAA4093932.1"/>
    </source>
</evidence>
<name>A0ABP7WQZ3_9ACTN</name>
<evidence type="ECO:0000256" key="1">
    <source>
        <dbReference type="SAM" id="MobiDB-lite"/>
    </source>
</evidence>
<reference evidence="3" key="1">
    <citation type="journal article" date="2019" name="Int. J. Syst. Evol. Microbiol.">
        <title>The Global Catalogue of Microorganisms (GCM) 10K type strain sequencing project: providing services to taxonomists for standard genome sequencing and annotation.</title>
        <authorList>
            <consortium name="The Broad Institute Genomics Platform"/>
            <consortium name="The Broad Institute Genome Sequencing Center for Infectious Disease"/>
            <person name="Wu L."/>
            <person name="Ma J."/>
        </authorList>
    </citation>
    <scope>NUCLEOTIDE SEQUENCE [LARGE SCALE GENOMIC DNA]</scope>
    <source>
        <strain evidence="3">JCM 16702</strain>
    </source>
</reference>
<feature type="compositionally biased region" description="Low complexity" evidence="1">
    <location>
        <begin position="137"/>
        <end position="155"/>
    </location>
</feature>
<dbReference type="Proteomes" id="UP001500683">
    <property type="component" value="Unassembled WGS sequence"/>
</dbReference>
<feature type="compositionally biased region" description="Basic and acidic residues" evidence="1">
    <location>
        <begin position="34"/>
        <end position="51"/>
    </location>
</feature>
<protein>
    <submittedName>
        <fullName evidence="2">Uncharacterized protein</fullName>
    </submittedName>
</protein>
<feature type="region of interest" description="Disordered" evidence="1">
    <location>
        <begin position="132"/>
        <end position="155"/>
    </location>
</feature>
<proteinExistence type="predicted"/>
<gene>
    <name evidence="2" type="ORF">GCM10022214_65270</name>
</gene>
<feature type="region of interest" description="Disordered" evidence="1">
    <location>
        <begin position="25"/>
        <end position="86"/>
    </location>
</feature>
<sequence length="155" mass="16455">MNEQPGDVLDEAVRLFDALRRRVGGFGDVFGGAPRDDRRDVRPDHSDHGDDSGDGGDVWARATAEAREEERHAPHRPPRIATGAPECQDCPVCRAIALARESGPDVAEHVREAGRSLMAAALDVLAAFERTRGGRTGPDARGSGRGAAADPIDIG</sequence>
<organism evidence="2 3">
    <name type="scientific">Actinomadura miaoliensis</name>
    <dbReference type="NCBI Taxonomy" id="430685"/>
    <lineage>
        <taxon>Bacteria</taxon>
        <taxon>Bacillati</taxon>
        <taxon>Actinomycetota</taxon>
        <taxon>Actinomycetes</taxon>
        <taxon>Streptosporangiales</taxon>
        <taxon>Thermomonosporaceae</taxon>
        <taxon>Actinomadura</taxon>
    </lineage>
</organism>
<dbReference type="EMBL" id="BAAAZG010000051">
    <property type="protein sequence ID" value="GAA4093932.1"/>
    <property type="molecule type" value="Genomic_DNA"/>
</dbReference>
<accession>A0ABP7WQZ3</accession>
<dbReference type="RefSeq" id="WP_344955309.1">
    <property type="nucleotide sequence ID" value="NZ_BAAAZG010000051.1"/>
</dbReference>
<keyword evidence="3" id="KW-1185">Reference proteome</keyword>